<accession>A0ABC9TQY8</accession>
<dbReference type="NCBIfam" id="NF037995">
    <property type="entry name" value="TRAP_S1"/>
    <property type="match status" value="1"/>
</dbReference>
<dbReference type="AlphaFoldDB" id="A0ABC9TQY8"/>
<feature type="region of interest" description="Disordered" evidence="4">
    <location>
        <begin position="33"/>
        <end position="52"/>
    </location>
</feature>
<evidence type="ECO:0000256" key="1">
    <source>
        <dbReference type="ARBA" id="ARBA00009023"/>
    </source>
</evidence>
<dbReference type="PANTHER" id="PTHR33376">
    <property type="match status" value="1"/>
</dbReference>
<dbReference type="CDD" id="cd13676">
    <property type="entry name" value="PBP2_TRAP_DctP2_like"/>
    <property type="match status" value="1"/>
</dbReference>
<evidence type="ECO:0000256" key="2">
    <source>
        <dbReference type="ARBA" id="ARBA00022448"/>
    </source>
</evidence>
<organism evidence="6 7">
    <name type="scientific">[Clostridium] symbiosum ATCC 14940</name>
    <dbReference type="NCBI Taxonomy" id="411472"/>
    <lineage>
        <taxon>Bacteria</taxon>
        <taxon>Bacillati</taxon>
        <taxon>Bacillota</taxon>
        <taxon>Clostridia</taxon>
        <taxon>Lachnospirales</taxon>
        <taxon>Lachnospiraceae</taxon>
        <taxon>Otoolea</taxon>
    </lineage>
</organism>
<evidence type="ECO:0000313" key="7">
    <source>
        <dbReference type="Proteomes" id="UP000016491"/>
    </source>
</evidence>
<dbReference type="InterPro" id="IPR038404">
    <property type="entry name" value="TRAP_DctP_sf"/>
</dbReference>
<dbReference type="Gene3D" id="3.40.190.170">
    <property type="entry name" value="Bacterial extracellular solute-binding protein, family 7"/>
    <property type="match status" value="1"/>
</dbReference>
<keyword evidence="3 5" id="KW-0732">Signal</keyword>
<reference evidence="6 7" key="1">
    <citation type="submission" date="2013-07" db="EMBL/GenBank/DDBJ databases">
        <authorList>
            <person name="Weinstock G."/>
            <person name="Sodergren E."/>
            <person name="Wylie T."/>
            <person name="Fulton L."/>
            <person name="Fulton R."/>
            <person name="Fronick C."/>
            <person name="O'Laughlin M."/>
            <person name="Godfrey J."/>
            <person name="Miner T."/>
            <person name="Herter B."/>
            <person name="Appelbaum E."/>
            <person name="Cordes M."/>
            <person name="Lek S."/>
            <person name="Wollam A."/>
            <person name="Pepin K.H."/>
            <person name="Palsikar V.B."/>
            <person name="Mitreva M."/>
            <person name="Wilson R.K."/>
        </authorList>
    </citation>
    <scope>NUCLEOTIDE SEQUENCE [LARGE SCALE GENOMIC DNA]</scope>
    <source>
        <strain evidence="6 7">ATCC 14940</strain>
    </source>
</reference>
<keyword evidence="6" id="KW-0675">Receptor</keyword>
<proteinExistence type="inferred from homology"/>
<dbReference type="NCBIfam" id="TIGR00787">
    <property type="entry name" value="dctP"/>
    <property type="match status" value="1"/>
</dbReference>
<dbReference type="Pfam" id="PF03480">
    <property type="entry name" value="DctP"/>
    <property type="match status" value="1"/>
</dbReference>
<comment type="caution">
    <text evidence="6">The sequence shown here is derived from an EMBL/GenBank/DDBJ whole genome shotgun (WGS) entry which is preliminary data.</text>
</comment>
<gene>
    <name evidence="6" type="ORF">CLOSYM_04870</name>
</gene>
<dbReference type="Proteomes" id="UP000016491">
    <property type="component" value="Unassembled WGS sequence"/>
</dbReference>
<dbReference type="PANTHER" id="PTHR33376:SF7">
    <property type="entry name" value="C4-DICARBOXYLATE-BINDING PROTEIN DCTB"/>
    <property type="match status" value="1"/>
</dbReference>
<feature type="chain" id="PRO_5044880945" evidence="5">
    <location>
        <begin position="30"/>
        <end position="364"/>
    </location>
</feature>
<feature type="signal peptide" evidence="5">
    <location>
        <begin position="1"/>
        <end position="29"/>
    </location>
</feature>
<evidence type="ECO:0000256" key="3">
    <source>
        <dbReference type="ARBA" id="ARBA00022729"/>
    </source>
</evidence>
<evidence type="ECO:0000256" key="4">
    <source>
        <dbReference type="SAM" id="MobiDB-lite"/>
    </source>
</evidence>
<dbReference type="EMBL" id="AWSU01000391">
    <property type="protein sequence ID" value="ERI73487.1"/>
    <property type="molecule type" value="Genomic_DNA"/>
</dbReference>
<comment type="similarity">
    <text evidence="1">Belongs to the bacterial solute-binding protein 7 family.</text>
</comment>
<feature type="compositionally biased region" description="Polar residues" evidence="4">
    <location>
        <begin position="33"/>
        <end position="44"/>
    </location>
</feature>
<evidence type="ECO:0000313" key="6">
    <source>
        <dbReference type="EMBL" id="ERI73487.1"/>
    </source>
</evidence>
<name>A0ABC9TQY8_CLOSY</name>
<protein>
    <submittedName>
        <fullName evidence="6">TRAP transporter solute receptor, DctP family</fullName>
    </submittedName>
</protein>
<dbReference type="InterPro" id="IPR018389">
    <property type="entry name" value="DctP_fam"/>
</dbReference>
<sequence>MGGYFMNRRILAPTVMLCGMLLFTGCASAGDSSAATKPDTSGSNAAAPEAEASVPADGAFETMTLKAAHVFQESHPIHKGMELFAQRVNENTGGAVTVEIYPNSVLGGENEQLQQLIQGSIDCDMVSGVAMYQGYDARAGIEDLPFLFTSAESAHKALDGEYGVKLAEEVLEPVGTKVINYWENGMRHFTNDVRPIVTPSDMKGIKFRSANSPIRIKMFEACNASVVPMQFSELYTALQQGTVQGQENPIPLIETSNFDEVQKYLSLSGHIYNATVLAFNPDKWNSLSPELQEVIINAANEARDYERELNAKESDDAVERLKSKGMEVNEVDKSAFVEAVQPVWDTFKKENGSELIDLAVSYND</sequence>
<dbReference type="PIRSF" id="PIRSF006470">
    <property type="entry name" value="DctB"/>
    <property type="match status" value="1"/>
</dbReference>
<keyword evidence="2" id="KW-0813">Transport</keyword>
<dbReference type="InterPro" id="IPR004682">
    <property type="entry name" value="TRAP_DctP"/>
</dbReference>
<evidence type="ECO:0000256" key="5">
    <source>
        <dbReference type="SAM" id="SignalP"/>
    </source>
</evidence>